<reference evidence="2" key="1">
    <citation type="journal article" date="2019" name="Int. J. Syst. Evol. Microbiol.">
        <title>The Global Catalogue of Microorganisms (GCM) 10K type strain sequencing project: providing services to taxonomists for standard genome sequencing and annotation.</title>
        <authorList>
            <consortium name="The Broad Institute Genomics Platform"/>
            <consortium name="The Broad Institute Genome Sequencing Center for Infectious Disease"/>
            <person name="Wu L."/>
            <person name="Ma J."/>
        </authorList>
    </citation>
    <scope>NUCLEOTIDE SEQUENCE [LARGE SCALE GENOMIC DNA]</scope>
    <source>
        <strain evidence="2">IBRC-M 10908</strain>
    </source>
</reference>
<dbReference type="Proteomes" id="UP001595823">
    <property type="component" value="Unassembled WGS sequence"/>
</dbReference>
<protein>
    <submittedName>
        <fullName evidence="1">Terminase</fullName>
    </submittedName>
</protein>
<gene>
    <name evidence="1" type="ORF">ACFPET_08325</name>
</gene>
<proteinExistence type="predicted"/>
<keyword evidence="2" id="KW-1185">Reference proteome</keyword>
<dbReference type="EMBL" id="JBHSDK010000012">
    <property type="protein sequence ID" value="MFC4335202.1"/>
    <property type="molecule type" value="Genomic_DNA"/>
</dbReference>
<comment type="caution">
    <text evidence="1">The sequence shown here is derived from an EMBL/GenBank/DDBJ whole genome shotgun (WGS) entry which is preliminary data.</text>
</comment>
<sequence>MPRELIYAPDHDRDRSLGHLAWDWIEYWCVHGPGDVQGDALELDGEFGGFIVDAYALRPADGRRLYDTAILSRAKGRAKSELAAFITLFEALGPSRFAGYAEGGETVSWNGWSYTYAPGEPMGKPITYPLIRCLATEEGQTSNTYDNVYFNLSQGPLSEALPSGAAGLGRVILPDGGEIRPSTASSSSKDGGKESFVVADETHLYTKAELKAMYRTVDRNLSKRKQAQPWILQTTTMYQTGEASVAEAMHERAKLIAEGKARSARHLWDHREAPAEVDMTDREQMRAALREVYGPFADVLDLDSIIETEFWDTTKDIEDARRYFFNQPTAARDAWVTKPDWDACARTDLIVADDAAMVLFFDGSLSDDATGLVGCDVETGHVMTLAAWEKPEGRAGEDWRVDKRDVDRVVRKVFEERNVVAFHADVAHFESYIDEWAQEFGDRLVIDASTGRYPHPIAWDMRGHGRDFVQATERALTDILEGDLTHDGDSRLTRHVLNARRRPNKWGVGIGKEGRESPRKVDLAVCMIGACMVRRVLVNSPAWKRHLAGGGHRRAGRVVGWN</sequence>
<dbReference type="RefSeq" id="WP_380619665.1">
    <property type="nucleotide sequence ID" value="NZ_JBHSDK010000012.1"/>
</dbReference>
<evidence type="ECO:0000313" key="1">
    <source>
        <dbReference type="EMBL" id="MFC4335202.1"/>
    </source>
</evidence>
<accession>A0ABV8TWZ8</accession>
<name>A0ABV8TWZ8_9ACTN</name>
<evidence type="ECO:0000313" key="2">
    <source>
        <dbReference type="Proteomes" id="UP001595823"/>
    </source>
</evidence>
<organism evidence="1 2">
    <name type="scientific">Salininema proteolyticum</name>
    <dbReference type="NCBI Taxonomy" id="1607685"/>
    <lineage>
        <taxon>Bacteria</taxon>
        <taxon>Bacillati</taxon>
        <taxon>Actinomycetota</taxon>
        <taxon>Actinomycetes</taxon>
        <taxon>Glycomycetales</taxon>
        <taxon>Glycomycetaceae</taxon>
        <taxon>Salininema</taxon>
    </lineage>
</organism>